<dbReference type="SUPFAM" id="SSF48371">
    <property type="entry name" value="ARM repeat"/>
    <property type="match status" value="1"/>
</dbReference>
<protein>
    <submittedName>
        <fullName evidence="1">DNA alkylation repair protein</fullName>
    </submittedName>
</protein>
<comment type="caution">
    <text evidence="1">The sequence shown here is derived from an EMBL/GenBank/DDBJ whole genome shotgun (WGS) entry which is preliminary data.</text>
</comment>
<dbReference type="Pfam" id="PF08713">
    <property type="entry name" value="DNA_alkylation"/>
    <property type="match status" value="1"/>
</dbReference>
<keyword evidence="2" id="KW-1185">Reference proteome</keyword>
<evidence type="ECO:0000313" key="2">
    <source>
        <dbReference type="Proteomes" id="UP000656804"/>
    </source>
</evidence>
<dbReference type="Gene3D" id="1.25.10.90">
    <property type="match status" value="1"/>
</dbReference>
<name>A0A930UU07_9ACTN</name>
<sequence>MTIADDVRSLLDGAGDRERAAKQRAYMKSAMPYRGLTSPELTTALRPVLRAYRPQSRGQWEGDVRDLWDAATHREEWYAALAVAKVRAARPWRDADCLPLARHLITTGAWWDVVDDIATHVVRDALDADPAEVTPILLAWARDDDPWVRRTAVICQVGRRERIDLDLLGHALEANLDDTTFWLRKAIGWALRDLSGTDPDWVRAFVDAHAGRLSGLSRREALTRLG</sequence>
<dbReference type="EMBL" id="JADIVZ010000001">
    <property type="protein sequence ID" value="MBF4160166.1"/>
    <property type="molecule type" value="Genomic_DNA"/>
</dbReference>
<dbReference type="AlphaFoldDB" id="A0A930UU07"/>
<dbReference type="RefSeq" id="WP_194501433.1">
    <property type="nucleotide sequence ID" value="NZ_JADIVZ010000001.1"/>
</dbReference>
<accession>A0A930UU07</accession>
<evidence type="ECO:0000313" key="1">
    <source>
        <dbReference type="EMBL" id="MBF4160166.1"/>
    </source>
</evidence>
<proteinExistence type="predicted"/>
<dbReference type="InterPro" id="IPR014825">
    <property type="entry name" value="DNA_alkylation"/>
</dbReference>
<organism evidence="1 2">
    <name type="scientific">Nocardioides acrostichi</name>
    <dbReference type="NCBI Taxonomy" id="2784339"/>
    <lineage>
        <taxon>Bacteria</taxon>
        <taxon>Bacillati</taxon>
        <taxon>Actinomycetota</taxon>
        <taxon>Actinomycetes</taxon>
        <taxon>Propionibacteriales</taxon>
        <taxon>Nocardioidaceae</taxon>
        <taxon>Nocardioides</taxon>
    </lineage>
</organism>
<reference evidence="1" key="1">
    <citation type="submission" date="2020-11" db="EMBL/GenBank/DDBJ databases">
        <title>Nocardioides sp. CBS4Y-1, whole genome shotgun sequence.</title>
        <authorList>
            <person name="Tuo L."/>
        </authorList>
    </citation>
    <scope>NUCLEOTIDE SEQUENCE</scope>
    <source>
        <strain evidence="1">CBS4Y-1</strain>
    </source>
</reference>
<dbReference type="Proteomes" id="UP000656804">
    <property type="component" value="Unassembled WGS sequence"/>
</dbReference>
<dbReference type="PANTHER" id="PTHR34070">
    <property type="entry name" value="ARMADILLO-TYPE FOLD"/>
    <property type="match status" value="1"/>
</dbReference>
<dbReference type="PANTHER" id="PTHR34070:SF1">
    <property type="entry name" value="DNA ALKYLATION REPAIR PROTEIN"/>
    <property type="match status" value="1"/>
</dbReference>
<dbReference type="InterPro" id="IPR016024">
    <property type="entry name" value="ARM-type_fold"/>
</dbReference>
<gene>
    <name evidence="1" type="ORF">ISG29_00575</name>
</gene>